<name>A0A9P4MQ61_9PLEO</name>
<reference evidence="1" key="1">
    <citation type="journal article" date="2020" name="Stud. Mycol.">
        <title>101 Dothideomycetes genomes: a test case for predicting lifestyles and emergence of pathogens.</title>
        <authorList>
            <person name="Haridas S."/>
            <person name="Albert R."/>
            <person name="Binder M."/>
            <person name="Bloem J."/>
            <person name="Labutti K."/>
            <person name="Salamov A."/>
            <person name="Andreopoulos B."/>
            <person name="Baker S."/>
            <person name="Barry K."/>
            <person name="Bills G."/>
            <person name="Bluhm B."/>
            <person name="Cannon C."/>
            <person name="Castanera R."/>
            <person name="Culley D."/>
            <person name="Daum C."/>
            <person name="Ezra D."/>
            <person name="Gonzalez J."/>
            <person name="Henrissat B."/>
            <person name="Kuo A."/>
            <person name="Liang C."/>
            <person name="Lipzen A."/>
            <person name="Lutzoni F."/>
            <person name="Magnuson J."/>
            <person name="Mondo S."/>
            <person name="Nolan M."/>
            <person name="Ohm R."/>
            <person name="Pangilinan J."/>
            <person name="Park H.-J."/>
            <person name="Ramirez L."/>
            <person name="Alfaro M."/>
            <person name="Sun H."/>
            <person name="Tritt A."/>
            <person name="Yoshinaga Y."/>
            <person name="Zwiers L.-H."/>
            <person name="Turgeon B."/>
            <person name="Goodwin S."/>
            <person name="Spatafora J."/>
            <person name="Crous P."/>
            <person name="Grigoriev I."/>
        </authorList>
    </citation>
    <scope>NUCLEOTIDE SEQUENCE</scope>
    <source>
        <strain evidence="1">ATCC 74209</strain>
    </source>
</reference>
<evidence type="ECO:0000313" key="2">
    <source>
        <dbReference type="Proteomes" id="UP000799536"/>
    </source>
</evidence>
<dbReference type="EMBL" id="ML994103">
    <property type="protein sequence ID" value="KAF2198996.1"/>
    <property type="molecule type" value="Genomic_DNA"/>
</dbReference>
<accession>A0A9P4MQ61</accession>
<proteinExistence type="predicted"/>
<dbReference type="Proteomes" id="UP000799536">
    <property type="component" value="Unassembled WGS sequence"/>
</dbReference>
<comment type="caution">
    <text evidence="1">The sequence shown here is derived from an EMBL/GenBank/DDBJ whole genome shotgun (WGS) entry which is preliminary data.</text>
</comment>
<sequence>MAPESMSLSSCASSRYSHSPLKMNLPTFLLHKESDNFVYSSLLTSSIPIMQSCLTLESILAQIVIVHFRCLFLLLSCSALATSLISMLPLFDLSLSLITTSCLFQFSYASDGASRTASSPLVGRHGEELFSFPPSLDASNAPSHHTTHTTLTGNALPIRVHRKLCAPNV</sequence>
<gene>
    <name evidence="1" type="ORF">GQ43DRAFT_134553</name>
</gene>
<dbReference type="AlphaFoldDB" id="A0A9P4MQ61"/>
<evidence type="ECO:0000313" key="1">
    <source>
        <dbReference type="EMBL" id="KAF2198996.1"/>
    </source>
</evidence>
<keyword evidence="2" id="KW-1185">Reference proteome</keyword>
<protein>
    <submittedName>
        <fullName evidence="1">Uncharacterized protein</fullName>
    </submittedName>
</protein>
<organism evidence="1 2">
    <name type="scientific">Delitschia confertaspora ATCC 74209</name>
    <dbReference type="NCBI Taxonomy" id="1513339"/>
    <lineage>
        <taxon>Eukaryota</taxon>
        <taxon>Fungi</taxon>
        <taxon>Dikarya</taxon>
        <taxon>Ascomycota</taxon>
        <taxon>Pezizomycotina</taxon>
        <taxon>Dothideomycetes</taxon>
        <taxon>Pleosporomycetidae</taxon>
        <taxon>Pleosporales</taxon>
        <taxon>Delitschiaceae</taxon>
        <taxon>Delitschia</taxon>
    </lineage>
</organism>